<feature type="signal peptide" evidence="1">
    <location>
        <begin position="1"/>
        <end position="26"/>
    </location>
</feature>
<dbReference type="STRING" id="84724.SAMN04488564_102144"/>
<dbReference type="AlphaFoldDB" id="A0A1I6DAY0"/>
<proteinExistence type="predicted"/>
<evidence type="ECO:0000256" key="1">
    <source>
        <dbReference type="SAM" id="SignalP"/>
    </source>
</evidence>
<dbReference type="Proteomes" id="UP000198583">
    <property type="component" value="Unassembled WGS sequence"/>
</dbReference>
<name>A0A1I6DAY0_9PSEU</name>
<reference evidence="3" key="1">
    <citation type="submission" date="2016-10" db="EMBL/GenBank/DDBJ databases">
        <authorList>
            <person name="Varghese N."/>
            <person name="Submissions S."/>
        </authorList>
    </citation>
    <scope>NUCLEOTIDE SEQUENCE [LARGE SCALE GENOMIC DNA]</scope>
    <source>
        <strain evidence="3">DSM 44232</strain>
    </source>
</reference>
<feature type="chain" id="PRO_5038575241" description="Peptidase inhibitor family I36" evidence="1">
    <location>
        <begin position="27"/>
        <end position="121"/>
    </location>
</feature>
<keyword evidence="3" id="KW-1185">Reference proteome</keyword>
<evidence type="ECO:0000313" key="2">
    <source>
        <dbReference type="EMBL" id="SFR02610.1"/>
    </source>
</evidence>
<dbReference type="OrthoDB" id="5194038at2"/>
<evidence type="ECO:0008006" key="4">
    <source>
        <dbReference type="Google" id="ProtNLM"/>
    </source>
</evidence>
<dbReference type="EMBL" id="FOYL01000002">
    <property type="protein sequence ID" value="SFR02610.1"/>
    <property type="molecule type" value="Genomic_DNA"/>
</dbReference>
<gene>
    <name evidence="2" type="ORF">SAMN04488564_102144</name>
</gene>
<accession>A0A1I6DAY0</accession>
<keyword evidence="1" id="KW-0732">Signal</keyword>
<protein>
    <recommendedName>
        <fullName evidence="4">Peptidase inhibitor family I36</fullName>
    </recommendedName>
</protein>
<sequence length="121" mass="12647">MKILSGAGVFGASIALVLATSGVAAADCPPGDRAVWSAPSVPVPVTIHDLQPHKCYNVHGLLGEKATYLANRTKNSVLNMFSEPNCGGGLFIDAIFPPEPGNRSESTKEYYSFNVSPLNGG</sequence>
<dbReference type="RefSeq" id="WP_093588735.1">
    <property type="nucleotide sequence ID" value="NZ_FOYL01000002.1"/>
</dbReference>
<evidence type="ECO:0000313" key="3">
    <source>
        <dbReference type="Proteomes" id="UP000198583"/>
    </source>
</evidence>
<organism evidence="2 3">
    <name type="scientific">Lentzea waywayandensis</name>
    <dbReference type="NCBI Taxonomy" id="84724"/>
    <lineage>
        <taxon>Bacteria</taxon>
        <taxon>Bacillati</taxon>
        <taxon>Actinomycetota</taxon>
        <taxon>Actinomycetes</taxon>
        <taxon>Pseudonocardiales</taxon>
        <taxon>Pseudonocardiaceae</taxon>
        <taxon>Lentzea</taxon>
    </lineage>
</organism>